<evidence type="ECO:0008006" key="3">
    <source>
        <dbReference type="Google" id="ProtNLM"/>
    </source>
</evidence>
<protein>
    <recommendedName>
        <fullName evidence="3">Methyltransferase type 11 domain-containing protein</fullName>
    </recommendedName>
</protein>
<organism evidence="1 2">
    <name type="scientific">Candidatus Roizmanbacteria bacterium RIFCSPHIGHO2_12_FULL_44_10</name>
    <dbReference type="NCBI Taxonomy" id="1802054"/>
    <lineage>
        <taxon>Bacteria</taxon>
        <taxon>Candidatus Roizmaniibacteriota</taxon>
    </lineage>
</organism>
<sequence>METLVHADHHELVLSEFLRVLRPGGRVVLFEYSIPELDSIPTPARDLAERVIKNTGMASLPYFTHGSFPGILEKAGFENAQSVDISRNVYPSWFHLWTLALKTTLVEFSHGRVNLDNVPGSIWVWPARHKLGYYISQANKPV</sequence>
<dbReference type="Proteomes" id="UP000179024">
    <property type="component" value="Unassembled WGS sequence"/>
</dbReference>
<name>A0A1F7I6A5_9BACT</name>
<reference evidence="1 2" key="1">
    <citation type="journal article" date="2016" name="Nat. Commun.">
        <title>Thousands of microbial genomes shed light on interconnected biogeochemical processes in an aquifer system.</title>
        <authorList>
            <person name="Anantharaman K."/>
            <person name="Brown C.T."/>
            <person name="Hug L.A."/>
            <person name="Sharon I."/>
            <person name="Castelle C.J."/>
            <person name="Probst A.J."/>
            <person name="Thomas B.C."/>
            <person name="Singh A."/>
            <person name="Wilkins M.J."/>
            <person name="Karaoz U."/>
            <person name="Brodie E.L."/>
            <person name="Williams K.H."/>
            <person name="Hubbard S.S."/>
            <person name="Banfield J.F."/>
        </authorList>
    </citation>
    <scope>NUCLEOTIDE SEQUENCE [LARGE SCALE GENOMIC DNA]</scope>
</reference>
<dbReference type="AlphaFoldDB" id="A0A1F7I6A5"/>
<proteinExistence type="predicted"/>
<dbReference type="InterPro" id="IPR029063">
    <property type="entry name" value="SAM-dependent_MTases_sf"/>
</dbReference>
<gene>
    <name evidence="1" type="ORF">A3F34_02030</name>
</gene>
<dbReference type="EMBL" id="MGAE01000038">
    <property type="protein sequence ID" value="OGK38907.1"/>
    <property type="molecule type" value="Genomic_DNA"/>
</dbReference>
<accession>A0A1F7I6A5</accession>
<comment type="caution">
    <text evidence="1">The sequence shown here is derived from an EMBL/GenBank/DDBJ whole genome shotgun (WGS) entry which is preliminary data.</text>
</comment>
<dbReference type="Gene3D" id="3.40.50.150">
    <property type="entry name" value="Vaccinia Virus protein VP39"/>
    <property type="match status" value="1"/>
</dbReference>
<evidence type="ECO:0000313" key="1">
    <source>
        <dbReference type="EMBL" id="OGK38907.1"/>
    </source>
</evidence>
<evidence type="ECO:0000313" key="2">
    <source>
        <dbReference type="Proteomes" id="UP000179024"/>
    </source>
</evidence>
<dbReference type="SUPFAM" id="SSF53335">
    <property type="entry name" value="S-adenosyl-L-methionine-dependent methyltransferases"/>
    <property type="match status" value="1"/>
</dbReference>